<proteinExistence type="predicted"/>
<name>A0A3G8XIR6_9FLAO</name>
<protein>
    <recommendedName>
        <fullName evidence="3">Lipoprotein</fullName>
    </recommendedName>
</protein>
<accession>A0A3G8XIR6</accession>
<dbReference type="AlphaFoldDB" id="A0A3G8XIR6"/>
<keyword evidence="2" id="KW-1185">Reference proteome</keyword>
<dbReference type="OrthoDB" id="6057861at2"/>
<dbReference type="PROSITE" id="PS51257">
    <property type="entry name" value="PROKAR_LIPOPROTEIN"/>
    <property type="match status" value="1"/>
</dbReference>
<sequence length="216" mass="24398">MNKAILSIFTLIILGSCNDSKADVKESSKENIQNTETNEVAAVENYLNTPTQIKLNGTDFTLSWSSHPSANYYKQEYIPQNNELETYKEMISVELVTGPLTAKDAVDQKIQEIEARKATDRVSNYALKEDKETKELILDFMMSEGSGESTILEWNVYRYANFEDASGQKGISLFSLSKRGYGGEIAQFGPNIRDNRPKYMADFIALPRPTIRLNKN</sequence>
<evidence type="ECO:0008006" key="3">
    <source>
        <dbReference type="Google" id="ProtNLM"/>
    </source>
</evidence>
<reference evidence="2" key="1">
    <citation type="submission" date="2018-11" db="EMBL/GenBank/DDBJ databases">
        <title>Proposal to divide the Flavobacteriaceae and reorganize its genera based on Amino Acid Identity values calculated from whole genome sequences.</title>
        <authorList>
            <person name="Nicholson A.C."/>
            <person name="Gulvik C.A."/>
            <person name="Whitney A.M."/>
            <person name="Humrighouse B.W."/>
            <person name="Bell M."/>
            <person name="Holmes B."/>
            <person name="Steigerwalt A.G."/>
            <person name="Villarma A."/>
            <person name="Sheth M."/>
            <person name="Batra D."/>
            <person name="Pryor J."/>
            <person name="Bernardet J.-F."/>
            <person name="Hugo C."/>
            <person name="Kampfer P."/>
            <person name="Newman J.D."/>
            <person name="McQuiston J.R."/>
        </authorList>
    </citation>
    <scope>NUCLEOTIDE SEQUENCE [LARGE SCALE GENOMIC DNA]</scope>
    <source>
        <strain evidence="2">G0081</strain>
    </source>
</reference>
<organism evidence="1 2">
    <name type="scientific">Kaistella carnis</name>
    <dbReference type="NCBI Taxonomy" id="1241979"/>
    <lineage>
        <taxon>Bacteria</taxon>
        <taxon>Pseudomonadati</taxon>
        <taxon>Bacteroidota</taxon>
        <taxon>Flavobacteriia</taxon>
        <taxon>Flavobacteriales</taxon>
        <taxon>Weeksellaceae</taxon>
        <taxon>Chryseobacterium group</taxon>
        <taxon>Kaistella</taxon>
    </lineage>
</organism>
<gene>
    <name evidence="1" type="ORF">EIB73_05275</name>
</gene>
<dbReference type="KEGG" id="ccas:EIB73_05275"/>
<evidence type="ECO:0000313" key="2">
    <source>
        <dbReference type="Proteomes" id="UP000270185"/>
    </source>
</evidence>
<dbReference type="EMBL" id="CP034159">
    <property type="protein sequence ID" value="AZI32638.1"/>
    <property type="molecule type" value="Genomic_DNA"/>
</dbReference>
<dbReference type="Proteomes" id="UP000270185">
    <property type="component" value="Chromosome"/>
</dbReference>
<evidence type="ECO:0000313" key="1">
    <source>
        <dbReference type="EMBL" id="AZI32638.1"/>
    </source>
</evidence>
<dbReference type="RefSeq" id="WP_125023332.1">
    <property type="nucleotide sequence ID" value="NZ_CP034159.1"/>
</dbReference>